<evidence type="ECO:0000259" key="3">
    <source>
        <dbReference type="PROSITE" id="PS50188"/>
    </source>
</evidence>
<dbReference type="Pfam" id="PF00622">
    <property type="entry name" value="SPRY"/>
    <property type="match status" value="1"/>
</dbReference>
<dbReference type="SMART" id="SM00757">
    <property type="entry name" value="CRA"/>
    <property type="match status" value="1"/>
</dbReference>
<dbReference type="InterPro" id="IPR050618">
    <property type="entry name" value="Ubq-SigPath_Reg"/>
</dbReference>
<evidence type="ECO:0008006" key="7">
    <source>
        <dbReference type="Google" id="ProtNLM"/>
    </source>
</evidence>
<dbReference type="InterPro" id="IPR006595">
    <property type="entry name" value="CTLH_C"/>
</dbReference>
<feature type="domain" description="B30.2/SPRY" evidence="3">
    <location>
        <begin position="6"/>
        <end position="196"/>
    </location>
</feature>
<dbReference type="FunFam" id="2.60.120.920:FF:000011">
    <property type="entry name" value="RAN binding protein 10"/>
    <property type="match status" value="1"/>
</dbReference>
<dbReference type="SUPFAM" id="SSF49899">
    <property type="entry name" value="Concanavalin A-like lectins/glucanases"/>
    <property type="match status" value="1"/>
</dbReference>
<feature type="compositionally biased region" description="Acidic residues" evidence="2">
    <location>
        <begin position="407"/>
        <end position="416"/>
    </location>
</feature>
<dbReference type="SMART" id="SM00668">
    <property type="entry name" value="CTLH"/>
    <property type="match status" value="1"/>
</dbReference>
<dbReference type="InterPro" id="IPR003877">
    <property type="entry name" value="SPRY_dom"/>
</dbReference>
<dbReference type="Pfam" id="PF08513">
    <property type="entry name" value="LisH"/>
    <property type="match status" value="1"/>
</dbReference>
<evidence type="ECO:0000256" key="2">
    <source>
        <dbReference type="SAM" id="MobiDB-lite"/>
    </source>
</evidence>
<organism evidence="5 6">
    <name type="scientific">Chironomus riparius</name>
    <dbReference type="NCBI Taxonomy" id="315576"/>
    <lineage>
        <taxon>Eukaryota</taxon>
        <taxon>Metazoa</taxon>
        <taxon>Ecdysozoa</taxon>
        <taxon>Arthropoda</taxon>
        <taxon>Hexapoda</taxon>
        <taxon>Insecta</taxon>
        <taxon>Pterygota</taxon>
        <taxon>Neoptera</taxon>
        <taxon>Endopterygota</taxon>
        <taxon>Diptera</taxon>
        <taxon>Nematocera</taxon>
        <taxon>Chironomoidea</taxon>
        <taxon>Chironomidae</taxon>
        <taxon>Chironominae</taxon>
        <taxon>Chironomus</taxon>
    </lineage>
</organism>
<dbReference type="PROSITE" id="PS50896">
    <property type="entry name" value="LISH"/>
    <property type="match status" value="1"/>
</dbReference>
<dbReference type="PROSITE" id="PS50188">
    <property type="entry name" value="B302_SPRY"/>
    <property type="match status" value="1"/>
</dbReference>
<dbReference type="OrthoDB" id="25503at2759"/>
<dbReference type="PANTHER" id="PTHR12864">
    <property type="entry name" value="RAN BINDING PROTEIN 9-RELATED"/>
    <property type="match status" value="1"/>
</dbReference>
<dbReference type="CDD" id="cd12909">
    <property type="entry name" value="SPRY_RanBP9_10"/>
    <property type="match status" value="1"/>
</dbReference>
<reference evidence="5" key="1">
    <citation type="submission" date="2022-01" db="EMBL/GenBank/DDBJ databases">
        <authorList>
            <person name="King R."/>
        </authorList>
    </citation>
    <scope>NUCLEOTIDE SEQUENCE</scope>
</reference>
<dbReference type="SMART" id="SM00449">
    <property type="entry name" value="SPRY"/>
    <property type="match status" value="1"/>
</dbReference>
<comment type="similarity">
    <text evidence="1">Belongs to the RANBP9/10 family.</text>
</comment>
<dbReference type="Proteomes" id="UP001153620">
    <property type="component" value="Chromosome 1"/>
</dbReference>
<dbReference type="InterPro" id="IPR013320">
    <property type="entry name" value="ConA-like_dom_sf"/>
</dbReference>
<proteinExistence type="inferred from homology"/>
<dbReference type="EMBL" id="OU895877">
    <property type="protein sequence ID" value="CAG9799185.1"/>
    <property type="molecule type" value="Genomic_DNA"/>
</dbReference>
<gene>
    <name evidence="5" type="ORF">CHIRRI_LOCUS2157</name>
</gene>
<feature type="region of interest" description="Disordered" evidence="2">
    <location>
        <begin position="383"/>
        <end position="420"/>
    </location>
</feature>
<dbReference type="InterPro" id="IPR006594">
    <property type="entry name" value="LisH"/>
</dbReference>
<feature type="domain" description="CTLH" evidence="4">
    <location>
        <begin position="265"/>
        <end position="322"/>
    </location>
</feature>
<dbReference type="PROSITE" id="PS50897">
    <property type="entry name" value="CTLH"/>
    <property type="match status" value="1"/>
</dbReference>
<dbReference type="InterPro" id="IPR024964">
    <property type="entry name" value="CTLH/CRA"/>
</dbReference>
<dbReference type="Pfam" id="PF10607">
    <property type="entry name" value="CTLH"/>
    <property type="match status" value="1"/>
</dbReference>
<accession>A0A9N9RLL0</accession>
<dbReference type="Gene3D" id="2.60.120.920">
    <property type="match status" value="1"/>
</dbReference>
<keyword evidence="6" id="KW-1185">Reference proteome</keyword>
<dbReference type="InterPro" id="IPR035782">
    <property type="entry name" value="SPRY_RanBP9/10"/>
</dbReference>
<evidence type="ECO:0000313" key="6">
    <source>
        <dbReference type="Proteomes" id="UP001153620"/>
    </source>
</evidence>
<dbReference type="AlphaFoldDB" id="A0A9N9RLL0"/>
<evidence type="ECO:0000313" key="5">
    <source>
        <dbReference type="EMBL" id="CAG9799185.1"/>
    </source>
</evidence>
<feature type="compositionally biased region" description="Polar residues" evidence="2">
    <location>
        <begin position="395"/>
        <end position="404"/>
    </location>
</feature>
<dbReference type="InterPro" id="IPR001870">
    <property type="entry name" value="B30.2/SPRY"/>
</dbReference>
<protein>
    <recommendedName>
        <fullName evidence="7">Ran-binding protein 9</fullName>
    </recommendedName>
</protein>
<evidence type="ECO:0000259" key="4">
    <source>
        <dbReference type="PROSITE" id="PS50897"/>
    </source>
</evidence>
<reference evidence="5" key="2">
    <citation type="submission" date="2022-10" db="EMBL/GenBank/DDBJ databases">
        <authorList>
            <consortium name="ENA_rothamsted_submissions"/>
            <consortium name="culmorum"/>
            <person name="King R."/>
        </authorList>
    </citation>
    <scope>NUCLEOTIDE SEQUENCE</scope>
</reference>
<dbReference type="InterPro" id="IPR043136">
    <property type="entry name" value="B30.2/SPRY_sf"/>
</dbReference>
<sequence length="547" mass="61262">MNENGEVKNLDRFKILYPNVTEPLPLCWSSTEKNNSIGLSNGNLRVHYKGVGKSHNDAASVRTNCPIPASCGLYYFEVKIISKGRDGYMGIGLTASSASSFKMNRLPGWDKQSYGYHGDDGNSFCSSGNGQPYGPTFTTGDVIGCGVNLVDNTCFYTKNGHHLGIAFRDLPAKLYPTVGLQTPGEIVDANFGQKPFEFDIEDMIKELRASTKAAIYTFPLPEDQSDWTVIMQKMVLSYLVHHGYSSTAEKFSDVTGQNFAEDINNIKTRQKILKLVQMGRIGQAIELTNKCFSGLLDSNQNLLFMLKCRQFVEMVNGSDLDTSSHPSVIQSTKHYQPDLLDQTFSNDNQNYSIFNEEINTPNQQQSFKFKRINDYIENHYHDSNSEDIDMDENGGYNNNSKASIDNTNDDSDDMDVDVSPISNKSIKSGIERMLELGRELLQMSLRLEKKYQNVNDEIIAENRKMMEEAFSLLAYSNPWASPVGKQLSPSKREPICAKLNSAILESMNYPTRPPLELCLAHTRQLMTEMSDNSLGSCAFVNMDEIIG</sequence>
<name>A0A9N9RLL0_9DIPT</name>
<evidence type="ECO:0000256" key="1">
    <source>
        <dbReference type="ARBA" id="ARBA00006535"/>
    </source>
</evidence>
<dbReference type="InterPro" id="IPR013144">
    <property type="entry name" value="CRA_dom"/>
</dbReference>